<accession>A0A8X9A0V1</accession>
<protein>
    <recommendedName>
        <fullName evidence="4">Myb/SANT-like domain-containing protein</fullName>
    </recommendedName>
</protein>
<feature type="region of interest" description="Disordered" evidence="1">
    <location>
        <begin position="1"/>
        <end position="20"/>
    </location>
</feature>
<keyword evidence="3" id="KW-1185">Reference proteome</keyword>
<dbReference type="Proteomes" id="UP000298416">
    <property type="component" value="Unassembled WGS sequence"/>
</dbReference>
<feature type="region of interest" description="Disordered" evidence="1">
    <location>
        <begin position="168"/>
        <end position="216"/>
    </location>
</feature>
<sequence length="305" mass="34213">MAAARTITNSIGSSQGTQGCSQYRWSSMQRCDRSRRSWSDREEALLISAMKALMTRGWKSDNGYRGGYAQKIEDWIKIEMPTTDLKALPHIQSKITSWKKNYHSLSKMLDHSDVGFNLYNDVKIDCPDDQWDQIVKQDPDARIMRYKSWPLWEEWKIIFGKDRATGGTSETIGEAVNNNTSDEPITSIGESDAAEDNSTPSGQNVAATATPPPIKLKGKRCDDDSGLFALLGQLHADTNARLDTLAARIGYEMDLGTARKEIFRHLGNISELTQAQRYDLCDIIAKENTRLEIFTGLPDASRPVM</sequence>
<evidence type="ECO:0000313" key="3">
    <source>
        <dbReference type="Proteomes" id="UP000298416"/>
    </source>
</evidence>
<organism evidence="2">
    <name type="scientific">Salvia splendens</name>
    <name type="common">Scarlet sage</name>
    <dbReference type="NCBI Taxonomy" id="180675"/>
    <lineage>
        <taxon>Eukaryota</taxon>
        <taxon>Viridiplantae</taxon>
        <taxon>Streptophyta</taxon>
        <taxon>Embryophyta</taxon>
        <taxon>Tracheophyta</taxon>
        <taxon>Spermatophyta</taxon>
        <taxon>Magnoliopsida</taxon>
        <taxon>eudicotyledons</taxon>
        <taxon>Gunneridae</taxon>
        <taxon>Pentapetalae</taxon>
        <taxon>asterids</taxon>
        <taxon>lamiids</taxon>
        <taxon>Lamiales</taxon>
        <taxon>Lamiaceae</taxon>
        <taxon>Nepetoideae</taxon>
        <taxon>Mentheae</taxon>
        <taxon>Salviinae</taxon>
        <taxon>Salvia</taxon>
        <taxon>Salvia subgen. Calosphace</taxon>
        <taxon>core Calosphace</taxon>
    </lineage>
</organism>
<dbReference type="EMBL" id="PNBA02000005">
    <property type="protein sequence ID" value="KAG6424542.1"/>
    <property type="molecule type" value="Genomic_DNA"/>
</dbReference>
<feature type="compositionally biased region" description="Polar residues" evidence="1">
    <location>
        <begin position="196"/>
        <end position="207"/>
    </location>
</feature>
<feature type="compositionally biased region" description="Polar residues" evidence="1">
    <location>
        <begin position="168"/>
        <end position="184"/>
    </location>
</feature>
<dbReference type="PANTHER" id="PTHR46250">
    <property type="entry name" value="MYB/SANT-LIKE DNA-BINDING DOMAIN PROTEIN-RELATED"/>
    <property type="match status" value="1"/>
</dbReference>
<dbReference type="AlphaFoldDB" id="A0A8X9A0V1"/>
<gene>
    <name evidence="2" type="ORF">SASPL_114960</name>
</gene>
<name>A0A8X9A0V1_SALSN</name>
<proteinExistence type="predicted"/>
<evidence type="ECO:0000256" key="1">
    <source>
        <dbReference type="SAM" id="MobiDB-lite"/>
    </source>
</evidence>
<evidence type="ECO:0008006" key="4">
    <source>
        <dbReference type="Google" id="ProtNLM"/>
    </source>
</evidence>
<comment type="caution">
    <text evidence="2">The sequence shown here is derived from an EMBL/GenBank/DDBJ whole genome shotgun (WGS) entry which is preliminary data.</text>
</comment>
<evidence type="ECO:0000313" key="2">
    <source>
        <dbReference type="EMBL" id="KAG6424542.1"/>
    </source>
</evidence>
<dbReference type="PROSITE" id="PS51257">
    <property type="entry name" value="PROKAR_LIPOPROTEIN"/>
    <property type="match status" value="1"/>
</dbReference>
<reference evidence="2" key="2">
    <citation type="submission" date="2020-08" db="EMBL/GenBank/DDBJ databases">
        <title>Plant Genome Project.</title>
        <authorList>
            <person name="Zhang R.-G."/>
        </authorList>
    </citation>
    <scope>NUCLEOTIDE SEQUENCE</scope>
    <source>
        <strain evidence="2">Huo1</strain>
        <tissue evidence="2">Leaf</tissue>
    </source>
</reference>
<reference evidence="2" key="1">
    <citation type="submission" date="2018-01" db="EMBL/GenBank/DDBJ databases">
        <authorList>
            <person name="Mao J.F."/>
        </authorList>
    </citation>
    <scope>NUCLEOTIDE SEQUENCE</scope>
    <source>
        <strain evidence="2">Huo1</strain>
        <tissue evidence="2">Leaf</tissue>
    </source>
</reference>